<organism evidence="1 2">
    <name type="scientific">Penicillium malachiteum</name>
    <dbReference type="NCBI Taxonomy" id="1324776"/>
    <lineage>
        <taxon>Eukaryota</taxon>
        <taxon>Fungi</taxon>
        <taxon>Dikarya</taxon>
        <taxon>Ascomycota</taxon>
        <taxon>Pezizomycotina</taxon>
        <taxon>Eurotiomycetes</taxon>
        <taxon>Eurotiomycetidae</taxon>
        <taxon>Eurotiales</taxon>
        <taxon>Aspergillaceae</taxon>
        <taxon>Penicillium</taxon>
    </lineage>
</organism>
<protein>
    <submittedName>
        <fullName evidence="1">Uncharacterized protein</fullName>
    </submittedName>
</protein>
<name>A0AAD6HW10_9EURO</name>
<gene>
    <name evidence="1" type="ORF">N7493_002079</name>
</gene>
<reference evidence="1" key="2">
    <citation type="submission" date="2023-01" db="EMBL/GenBank/DDBJ databases">
        <authorList>
            <person name="Petersen C."/>
        </authorList>
    </citation>
    <scope>NUCLEOTIDE SEQUENCE</scope>
    <source>
        <strain evidence="1">IBT 17514</strain>
    </source>
</reference>
<evidence type="ECO:0000313" key="2">
    <source>
        <dbReference type="Proteomes" id="UP001215712"/>
    </source>
</evidence>
<dbReference type="AlphaFoldDB" id="A0AAD6HW10"/>
<dbReference type="EMBL" id="JAQJAN010000002">
    <property type="protein sequence ID" value="KAJ5738924.1"/>
    <property type="molecule type" value="Genomic_DNA"/>
</dbReference>
<evidence type="ECO:0000313" key="1">
    <source>
        <dbReference type="EMBL" id="KAJ5738924.1"/>
    </source>
</evidence>
<comment type="caution">
    <text evidence="1">The sequence shown here is derived from an EMBL/GenBank/DDBJ whole genome shotgun (WGS) entry which is preliminary data.</text>
</comment>
<keyword evidence="2" id="KW-1185">Reference proteome</keyword>
<sequence>MAQLYDLLSSDRPLEVELDHKPYRTIFEAFRGRGPFIDMVYSTILPEIKDLQGEKITIDSLHDIRQQQTKEPMTWETPFGGYLDFVTDRRDYGYWRDPLLRLWLAEKGFETEMDLTRLAEAANAKT</sequence>
<dbReference type="Proteomes" id="UP001215712">
    <property type="component" value="Unassembled WGS sequence"/>
</dbReference>
<reference evidence="1" key="1">
    <citation type="journal article" date="2023" name="IMA Fungus">
        <title>Comparative genomic study of the Penicillium genus elucidates a diverse pangenome and 15 lateral gene transfer events.</title>
        <authorList>
            <person name="Petersen C."/>
            <person name="Sorensen T."/>
            <person name="Nielsen M.R."/>
            <person name="Sondergaard T.E."/>
            <person name="Sorensen J.L."/>
            <person name="Fitzpatrick D.A."/>
            <person name="Frisvad J.C."/>
            <person name="Nielsen K.L."/>
        </authorList>
    </citation>
    <scope>NUCLEOTIDE SEQUENCE</scope>
    <source>
        <strain evidence="1">IBT 17514</strain>
    </source>
</reference>
<proteinExistence type="predicted"/>
<accession>A0AAD6HW10</accession>